<protein>
    <submittedName>
        <fullName evidence="1">Uncharacterized protein</fullName>
    </submittedName>
</protein>
<keyword evidence="2" id="KW-1185">Reference proteome</keyword>
<gene>
    <name evidence="1" type="ORF">QAD02_020274</name>
</gene>
<sequence>MHQRGGSMAELAHSQYMQSQQAQPLHQQQQLPQQHDPAQVHCYTNPSFCRQSEYIPDHDEHAADPDLPPPPQFQMDDLPPPPAVHQTPPPQYGQSNPAFRGSPEKDLSNKDPRQQHQRSTSNLNRTATDRYCYIDDDPEAASPQPVPTSALRRYGSLPLGRPEHRAYAYKAHRYEYIHDDLHLQQIQQQQLHHQLAVSGPRYEYVEEQRVQQRSAPTPAQMQQPHELMEAREAQATPPARSAGGPCDSYRSADAHYTTLGPEAPETLREAAHWSDEGNPWGSPRHQIINTPRGRYVSVPLHDEPRGPPSLPERNVIEPGVSQLHQQPQRSNSSNAVATQKLHEILTTPRKPRKRSQGDALSPMNSPQRGLQPMLHHSLMSSQRSIYTPGCSPSSTSGYRSMNSPARQHPQQQGTPPSRALSPRRGSVGAGVGDISKGPATSTPTKGPPSARRCLPLNEPAGPTMLRRHLDDSQTYGRAQLPDSHYQQHVFDSSVAEEAMYIEHKKQQLAAANQLYHQGVEAAFIARTAVVPPLSPPASEANTTLISGTEKYERRNAPILLILVGILTCGLAIYLSSTQGRRYYLDSAVGCGALCALAGASRSLRRTWTGLGLAGLAALSCAGLLLLAVKAPRPGSPLHDLVAGALCGVSLLGAALAFLALLSPRCSLGRHHRVHSWIPGFSP</sequence>
<reference evidence="1" key="1">
    <citation type="submission" date="2023-04" db="EMBL/GenBank/DDBJ databases">
        <title>A chromosome-level genome assembly of the parasitoid wasp Eretmocerus hayati.</title>
        <authorList>
            <person name="Zhong Y."/>
            <person name="Liu S."/>
            <person name="Liu Y."/>
        </authorList>
    </citation>
    <scope>NUCLEOTIDE SEQUENCE</scope>
    <source>
        <strain evidence="1">ZJU_SS_LIU_2023</strain>
    </source>
</reference>
<dbReference type="EMBL" id="CM056741">
    <property type="protein sequence ID" value="KAJ8684482.1"/>
    <property type="molecule type" value="Genomic_DNA"/>
</dbReference>
<evidence type="ECO:0000313" key="1">
    <source>
        <dbReference type="EMBL" id="KAJ8684482.1"/>
    </source>
</evidence>
<proteinExistence type="predicted"/>
<accession>A0ACC2PM15</accession>
<name>A0ACC2PM15_9HYME</name>
<organism evidence="1 2">
    <name type="scientific">Eretmocerus hayati</name>
    <dbReference type="NCBI Taxonomy" id="131215"/>
    <lineage>
        <taxon>Eukaryota</taxon>
        <taxon>Metazoa</taxon>
        <taxon>Ecdysozoa</taxon>
        <taxon>Arthropoda</taxon>
        <taxon>Hexapoda</taxon>
        <taxon>Insecta</taxon>
        <taxon>Pterygota</taxon>
        <taxon>Neoptera</taxon>
        <taxon>Endopterygota</taxon>
        <taxon>Hymenoptera</taxon>
        <taxon>Apocrita</taxon>
        <taxon>Proctotrupomorpha</taxon>
        <taxon>Chalcidoidea</taxon>
        <taxon>Aphelinidae</taxon>
        <taxon>Aphelininae</taxon>
        <taxon>Eretmocerus</taxon>
    </lineage>
</organism>
<comment type="caution">
    <text evidence="1">The sequence shown here is derived from an EMBL/GenBank/DDBJ whole genome shotgun (WGS) entry which is preliminary data.</text>
</comment>
<dbReference type="Proteomes" id="UP001239111">
    <property type="component" value="Chromosome 1"/>
</dbReference>
<evidence type="ECO:0000313" key="2">
    <source>
        <dbReference type="Proteomes" id="UP001239111"/>
    </source>
</evidence>